<dbReference type="EMBL" id="JAJAXM010000006">
    <property type="protein sequence ID" value="MCG9025227.1"/>
    <property type="molecule type" value="Genomic_DNA"/>
</dbReference>
<comment type="catalytic activity">
    <reaction evidence="3">
        <text>thymidine + phosphate = 2-deoxy-alpha-D-ribose 1-phosphate + thymine</text>
        <dbReference type="Rhea" id="RHEA:16037"/>
        <dbReference type="ChEBI" id="CHEBI:17748"/>
        <dbReference type="ChEBI" id="CHEBI:17821"/>
        <dbReference type="ChEBI" id="CHEBI:43474"/>
        <dbReference type="ChEBI" id="CHEBI:57259"/>
        <dbReference type="EC" id="2.4.2.2"/>
    </reaction>
</comment>
<dbReference type="PANTHER" id="PTHR36540:SF1">
    <property type="entry name" value="PYRIMIDINE_PURINE NUCLEOSIDE PHOSPHORYLASE"/>
    <property type="match status" value="1"/>
</dbReference>
<name>A0ABD4SPV5_9NEIS</name>
<dbReference type="CDD" id="cd20296">
    <property type="entry name" value="cupin_PpnP-like"/>
    <property type="match status" value="1"/>
</dbReference>
<dbReference type="EC" id="2.4.2.1" evidence="3"/>
<keyword evidence="1 3" id="KW-0328">Glycosyltransferase</keyword>
<evidence type="ECO:0000256" key="3">
    <source>
        <dbReference type="HAMAP-Rule" id="MF_01537"/>
    </source>
</evidence>
<reference evidence="4 5" key="1">
    <citation type="submission" date="2021-10" db="EMBL/GenBank/DDBJ databases">
        <title>Whole-genome sequencing analysis of Laribacter hongkongensis: virulence gene profiles, carbohydrate-active enzyme prediction, and antimicrobial resistance characterization.</title>
        <authorList>
            <person name="Yuan P."/>
            <person name="Zhan Y."/>
            <person name="Chen D."/>
        </authorList>
    </citation>
    <scope>NUCLEOTIDE SEQUENCE [LARGE SCALE GENOMIC DNA]</scope>
    <source>
        <strain evidence="4 5">W67</strain>
    </source>
</reference>
<comment type="catalytic activity">
    <reaction evidence="3">
        <text>uridine + phosphate = alpha-D-ribose 1-phosphate + uracil</text>
        <dbReference type="Rhea" id="RHEA:24388"/>
        <dbReference type="ChEBI" id="CHEBI:16704"/>
        <dbReference type="ChEBI" id="CHEBI:17568"/>
        <dbReference type="ChEBI" id="CHEBI:43474"/>
        <dbReference type="ChEBI" id="CHEBI:57720"/>
        <dbReference type="EC" id="2.4.2.2"/>
    </reaction>
</comment>
<evidence type="ECO:0000256" key="2">
    <source>
        <dbReference type="ARBA" id="ARBA00022679"/>
    </source>
</evidence>
<protein>
    <recommendedName>
        <fullName evidence="3">Pyrimidine/purine nucleoside phosphorylase</fullName>
        <ecNumber evidence="3">2.4.2.1</ecNumber>
        <ecNumber evidence="3">2.4.2.2</ecNumber>
    </recommendedName>
    <alternativeName>
        <fullName evidence="3">Adenosine phosphorylase</fullName>
    </alternativeName>
    <alternativeName>
        <fullName evidence="3">Cytidine phosphorylase</fullName>
    </alternativeName>
    <alternativeName>
        <fullName evidence="3">Guanosine phosphorylase</fullName>
    </alternativeName>
    <alternativeName>
        <fullName evidence="3">Inosine phosphorylase</fullName>
    </alternativeName>
    <alternativeName>
        <fullName evidence="3">Thymidine phosphorylase</fullName>
    </alternativeName>
    <alternativeName>
        <fullName evidence="3">Uridine phosphorylase</fullName>
    </alternativeName>
    <alternativeName>
        <fullName evidence="3">Xanthosine phosphorylase</fullName>
    </alternativeName>
</protein>
<comment type="catalytic activity">
    <reaction evidence="3">
        <text>xanthosine + phosphate = alpha-D-ribose 1-phosphate + xanthine</text>
        <dbReference type="Rhea" id="RHEA:27638"/>
        <dbReference type="ChEBI" id="CHEBI:17712"/>
        <dbReference type="ChEBI" id="CHEBI:18107"/>
        <dbReference type="ChEBI" id="CHEBI:43474"/>
        <dbReference type="ChEBI" id="CHEBI:57720"/>
        <dbReference type="EC" id="2.4.2.1"/>
    </reaction>
</comment>
<evidence type="ECO:0000313" key="5">
    <source>
        <dbReference type="Proteomes" id="UP001200247"/>
    </source>
</evidence>
<accession>A0ABD4SPV5</accession>
<comment type="catalytic activity">
    <reaction evidence="3">
        <text>inosine + phosphate = alpha-D-ribose 1-phosphate + hypoxanthine</text>
        <dbReference type="Rhea" id="RHEA:27646"/>
        <dbReference type="ChEBI" id="CHEBI:17368"/>
        <dbReference type="ChEBI" id="CHEBI:17596"/>
        <dbReference type="ChEBI" id="CHEBI:43474"/>
        <dbReference type="ChEBI" id="CHEBI:57720"/>
        <dbReference type="EC" id="2.4.2.1"/>
    </reaction>
</comment>
<dbReference type="InterPro" id="IPR011051">
    <property type="entry name" value="RmlC_Cupin_sf"/>
</dbReference>
<dbReference type="Proteomes" id="UP001200247">
    <property type="component" value="Unassembled WGS sequence"/>
</dbReference>
<dbReference type="GO" id="GO:0004731">
    <property type="term" value="F:purine-nucleoside phosphorylase activity"/>
    <property type="evidence" value="ECO:0007669"/>
    <property type="project" value="UniProtKB-UniRule"/>
</dbReference>
<dbReference type="AlphaFoldDB" id="A0ABD4SPV5"/>
<dbReference type="Pfam" id="PF06865">
    <property type="entry name" value="Ppnp"/>
    <property type="match status" value="1"/>
</dbReference>
<dbReference type="InterPro" id="IPR014710">
    <property type="entry name" value="RmlC-like_jellyroll"/>
</dbReference>
<organism evidence="4 5">
    <name type="scientific">Laribacter hongkongensis</name>
    <dbReference type="NCBI Taxonomy" id="168471"/>
    <lineage>
        <taxon>Bacteria</taxon>
        <taxon>Pseudomonadati</taxon>
        <taxon>Pseudomonadota</taxon>
        <taxon>Betaproteobacteria</taxon>
        <taxon>Neisseriales</taxon>
        <taxon>Aquaspirillaceae</taxon>
        <taxon>Laribacter</taxon>
    </lineage>
</organism>
<comment type="similarity">
    <text evidence="3">Belongs to the nucleoside phosphorylase PpnP family.</text>
</comment>
<dbReference type="GO" id="GO:0016154">
    <property type="term" value="F:pyrimidine-nucleoside phosphorylase activity"/>
    <property type="evidence" value="ECO:0007669"/>
    <property type="project" value="UniProtKB-UniRule"/>
</dbReference>
<comment type="catalytic activity">
    <reaction evidence="3">
        <text>adenosine + phosphate = alpha-D-ribose 1-phosphate + adenine</text>
        <dbReference type="Rhea" id="RHEA:27642"/>
        <dbReference type="ChEBI" id="CHEBI:16335"/>
        <dbReference type="ChEBI" id="CHEBI:16708"/>
        <dbReference type="ChEBI" id="CHEBI:43474"/>
        <dbReference type="ChEBI" id="CHEBI:57720"/>
        <dbReference type="EC" id="2.4.2.1"/>
    </reaction>
</comment>
<keyword evidence="2 3" id="KW-0808">Transferase</keyword>
<evidence type="ECO:0000313" key="4">
    <source>
        <dbReference type="EMBL" id="MCG9025227.1"/>
    </source>
</evidence>
<proteinExistence type="inferred from homology"/>
<dbReference type="HAMAP" id="MF_01537">
    <property type="entry name" value="Nucleos_phosphorylase_PpnP"/>
    <property type="match status" value="1"/>
</dbReference>
<dbReference type="PANTHER" id="PTHR36540">
    <property type="entry name" value="PYRIMIDINE/PURINE NUCLEOSIDE PHOSPHORYLASE"/>
    <property type="match status" value="1"/>
</dbReference>
<dbReference type="Gene3D" id="2.60.120.10">
    <property type="entry name" value="Jelly Rolls"/>
    <property type="match status" value="1"/>
</dbReference>
<dbReference type="SUPFAM" id="SSF51182">
    <property type="entry name" value="RmlC-like cupins"/>
    <property type="match status" value="1"/>
</dbReference>
<comment type="catalytic activity">
    <reaction evidence="3">
        <text>a purine D-ribonucleoside + phosphate = a purine nucleobase + alpha-D-ribose 1-phosphate</text>
        <dbReference type="Rhea" id="RHEA:19805"/>
        <dbReference type="ChEBI" id="CHEBI:26386"/>
        <dbReference type="ChEBI" id="CHEBI:43474"/>
        <dbReference type="ChEBI" id="CHEBI:57720"/>
        <dbReference type="ChEBI" id="CHEBI:142355"/>
        <dbReference type="EC" id="2.4.2.1"/>
    </reaction>
</comment>
<sequence length="139" mass="15597">MRNKHLFCHELLARYRACTDRQLEWRLIPMSIQVVRMTHFENASIQKTANVYFDGKCISHNLTLPDGSRKSVGVILPATLEFNTGAPEIMEVLAGQCRVTLADAPASQTYEAGQSFNVPGNSHFTIEVTDTLHYVCHFG</sequence>
<comment type="function">
    <text evidence="3">Catalyzes the phosphorolysis of diverse nucleosides, yielding D-ribose 1-phosphate and the respective free bases. Can use uridine, adenosine, guanosine, cytidine, thymidine, inosine and xanthosine as substrates. Also catalyzes the reverse reactions.</text>
</comment>
<gene>
    <name evidence="3" type="primary">ppnP</name>
    <name evidence="4" type="ORF">LH440_04790</name>
</gene>
<evidence type="ECO:0000256" key="1">
    <source>
        <dbReference type="ARBA" id="ARBA00022676"/>
    </source>
</evidence>
<comment type="catalytic activity">
    <reaction evidence="3">
        <text>guanosine + phosphate = alpha-D-ribose 1-phosphate + guanine</text>
        <dbReference type="Rhea" id="RHEA:13233"/>
        <dbReference type="ChEBI" id="CHEBI:16235"/>
        <dbReference type="ChEBI" id="CHEBI:16750"/>
        <dbReference type="ChEBI" id="CHEBI:43474"/>
        <dbReference type="ChEBI" id="CHEBI:57720"/>
        <dbReference type="EC" id="2.4.2.1"/>
    </reaction>
</comment>
<dbReference type="EC" id="2.4.2.2" evidence="3"/>
<comment type="catalytic activity">
    <reaction evidence="3">
        <text>cytidine + phosphate = cytosine + alpha-D-ribose 1-phosphate</text>
        <dbReference type="Rhea" id="RHEA:52540"/>
        <dbReference type="ChEBI" id="CHEBI:16040"/>
        <dbReference type="ChEBI" id="CHEBI:17562"/>
        <dbReference type="ChEBI" id="CHEBI:43474"/>
        <dbReference type="ChEBI" id="CHEBI:57720"/>
        <dbReference type="EC" id="2.4.2.2"/>
    </reaction>
</comment>
<comment type="caution">
    <text evidence="4">The sequence shown here is derived from an EMBL/GenBank/DDBJ whole genome shotgun (WGS) entry which is preliminary data.</text>
</comment>
<dbReference type="InterPro" id="IPR009664">
    <property type="entry name" value="Ppnp"/>
</dbReference>